<dbReference type="GO" id="GO:0004713">
    <property type="term" value="F:protein tyrosine kinase activity"/>
    <property type="evidence" value="ECO:0007669"/>
    <property type="project" value="TreeGrafter"/>
</dbReference>
<reference evidence="9 10" key="1">
    <citation type="submission" date="2019-03" db="EMBL/GenBank/DDBJ databases">
        <title>Genomic Encyclopedia of Type Strains, Phase IV (KMG-IV): sequencing the most valuable type-strain genomes for metagenomic binning, comparative biology and taxonomic classification.</title>
        <authorList>
            <person name="Goeker M."/>
        </authorList>
    </citation>
    <scope>NUCLEOTIDE SEQUENCE [LARGE SCALE GENOMIC DNA]</scope>
    <source>
        <strain evidence="9 10">DSM 102969</strain>
    </source>
</reference>
<evidence type="ECO:0000313" key="10">
    <source>
        <dbReference type="Proteomes" id="UP000294547"/>
    </source>
</evidence>
<feature type="coiled-coil region" evidence="6">
    <location>
        <begin position="344"/>
        <end position="402"/>
    </location>
</feature>
<dbReference type="GO" id="GO:0005886">
    <property type="term" value="C:plasma membrane"/>
    <property type="evidence" value="ECO:0007669"/>
    <property type="project" value="UniProtKB-SubCell"/>
</dbReference>
<evidence type="ECO:0000256" key="7">
    <source>
        <dbReference type="SAM" id="Phobius"/>
    </source>
</evidence>
<dbReference type="SUPFAM" id="SSF52540">
    <property type="entry name" value="P-loop containing nucleoside triphosphate hydrolases"/>
    <property type="match status" value="1"/>
</dbReference>
<name>A0A4R6RKS0_9HYPH</name>
<comment type="caution">
    <text evidence="9">The sequence shown here is derived from an EMBL/GenBank/DDBJ whole genome shotgun (WGS) entry which is preliminary data.</text>
</comment>
<keyword evidence="3 7" id="KW-0812">Transmembrane</keyword>
<dbReference type="EMBL" id="SNXY01000006">
    <property type="protein sequence ID" value="TDP86557.1"/>
    <property type="molecule type" value="Genomic_DNA"/>
</dbReference>
<protein>
    <submittedName>
        <fullName evidence="9">Uncharacterized protein involved in exopolysaccharide biosynthesis</fullName>
    </submittedName>
</protein>
<sequence length="765" mass="81016">MTSGDDAVRRADEDVALDLKGILAAIGRRLPFVVAVTAAVGIGTFAGLQMVSPKFEAETKLLIENREPPLSNNSSTPNDRTVVDAETVASQVQLLTSRDLARRVAEKNHLSDRAEFDGTERGALDGVLALVGIGRDKMRVSPEERVVDAFVERLKVYQVDGSRVITVLFRSTDRDLAATLANSVAEEYLTLQSEAKRRTSEDQTRWLGEEIEKLRVKVRDADEAVEKYRSTHDLLTGSNNTSVSRQQITDVTNAIAAARSDQAAAESKAKILAGLLRSGAALDDAADVLESDTFRSLRSRQIALRGRLSELLVTLLPAHPQVKAVESQIADVRAQETAEARRVLAALQNDAKVAAERIRSLQDSLGEIKVTSAADGASEVELKALERDAASQRNILDGLLARYREANARQNTDILPADARVISRAATPVEAAFPKVGSLTLVATLAGLLLSIAWVIAGEFLSGRALVRVAGPVERPRVVAGTPVEPALHDAEPVAKAPRRLRAAARAAAAAAEAAPEPVEPAATEAPAGAAADSVEPAVDARLARFRARVSAAAAAAEAEEDVAAPVAEVVPEPVAETPLPLVPLDGLHALLIGDGASRVAVMGVGSAVAVERVIDGMSRLATVEGTRVVVVDTVASHVGIGGAGLYDLLTGSADFSDIIRRNPQTRAHEIGVGSEVLATETWASADIETMLDALEHTYDLVVIDLGPMDADGARFRLVSAADHAILVGEPADPHTRRAHDMLRRHGVERLSVVAAPEFDVDAVA</sequence>
<evidence type="ECO:0000256" key="1">
    <source>
        <dbReference type="ARBA" id="ARBA00004651"/>
    </source>
</evidence>
<keyword evidence="2" id="KW-1003">Cell membrane</keyword>
<evidence type="ECO:0000256" key="3">
    <source>
        <dbReference type="ARBA" id="ARBA00022692"/>
    </source>
</evidence>
<evidence type="ECO:0000259" key="8">
    <source>
        <dbReference type="Pfam" id="PF02706"/>
    </source>
</evidence>
<evidence type="ECO:0000256" key="4">
    <source>
        <dbReference type="ARBA" id="ARBA00022989"/>
    </source>
</evidence>
<evidence type="ECO:0000256" key="6">
    <source>
        <dbReference type="SAM" id="Coils"/>
    </source>
</evidence>
<comment type="subcellular location">
    <subcellularLocation>
        <location evidence="1">Cell membrane</location>
        <topology evidence="1">Multi-pass membrane protein</topology>
    </subcellularLocation>
</comment>
<dbReference type="PANTHER" id="PTHR32309">
    <property type="entry name" value="TYROSINE-PROTEIN KINASE"/>
    <property type="match status" value="1"/>
</dbReference>
<dbReference type="PANTHER" id="PTHR32309:SF13">
    <property type="entry name" value="FERRIC ENTEROBACTIN TRANSPORT PROTEIN FEPE"/>
    <property type="match status" value="1"/>
</dbReference>
<dbReference type="Gene3D" id="3.40.50.300">
    <property type="entry name" value="P-loop containing nucleotide triphosphate hydrolases"/>
    <property type="match status" value="1"/>
</dbReference>
<dbReference type="RefSeq" id="WP_166653425.1">
    <property type="nucleotide sequence ID" value="NZ_BSPM01000008.1"/>
</dbReference>
<keyword evidence="6" id="KW-0175">Coiled coil</keyword>
<dbReference type="Proteomes" id="UP000294547">
    <property type="component" value="Unassembled WGS sequence"/>
</dbReference>
<proteinExistence type="predicted"/>
<feature type="domain" description="Polysaccharide chain length determinant N-terminal" evidence="8">
    <location>
        <begin position="17"/>
        <end position="106"/>
    </location>
</feature>
<accession>A0A4R6RKS0</accession>
<keyword evidence="10" id="KW-1185">Reference proteome</keyword>
<keyword evidence="4 7" id="KW-1133">Transmembrane helix</keyword>
<dbReference type="InterPro" id="IPR003856">
    <property type="entry name" value="LPS_length_determ_N"/>
</dbReference>
<dbReference type="AlphaFoldDB" id="A0A4R6RKS0"/>
<dbReference type="Pfam" id="PF02706">
    <property type="entry name" value="Wzz"/>
    <property type="match status" value="1"/>
</dbReference>
<evidence type="ECO:0000313" key="9">
    <source>
        <dbReference type="EMBL" id="TDP86557.1"/>
    </source>
</evidence>
<evidence type="ECO:0000256" key="5">
    <source>
        <dbReference type="ARBA" id="ARBA00023136"/>
    </source>
</evidence>
<organism evidence="9 10">
    <name type="scientific">Oharaeibacter diazotrophicus</name>
    <dbReference type="NCBI Taxonomy" id="1920512"/>
    <lineage>
        <taxon>Bacteria</taxon>
        <taxon>Pseudomonadati</taxon>
        <taxon>Pseudomonadota</taxon>
        <taxon>Alphaproteobacteria</taxon>
        <taxon>Hyphomicrobiales</taxon>
        <taxon>Pleomorphomonadaceae</taxon>
        <taxon>Oharaeibacter</taxon>
    </lineage>
</organism>
<dbReference type="InterPro" id="IPR027417">
    <property type="entry name" value="P-loop_NTPase"/>
</dbReference>
<evidence type="ECO:0000256" key="2">
    <source>
        <dbReference type="ARBA" id="ARBA00022475"/>
    </source>
</evidence>
<feature type="transmembrane region" description="Helical" evidence="7">
    <location>
        <begin position="30"/>
        <end position="51"/>
    </location>
</feature>
<dbReference type="InterPro" id="IPR050445">
    <property type="entry name" value="Bact_polysacc_biosynth/exp"/>
</dbReference>
<keyword evidence="5 7" id="KW-0472">Membrane</keyword>
<gene>
    <name evidence="9" type="ORF">EDD54_0436</name>
</gene>